<dbReference type="PROSITE" id="PS50825">
    <property type="entry name" value="HYR"/>
    <property type="match status" value="9"/>
</dbReference>
<dbReference type="EMBL" id="FXAW01000001">
    <property type="protein sequence ID" value="SMG13027.1"/>
    <property type="molecule type" value="Genomic_DNA"/>
</dbReference>
<dbReference type="PANTHER" id="PTHR24273:SF32">
    <property type="entry name" value="HYALIN"/>
    <property type="match status" value="1"/>
</dbReference>
<evidence type="ECO:0000313" key="4">
    <source>
        <dbReference type="Proteomes" id="UP000193804"/>
    </source>
</evidence>
<sequence length="1031" mass="111622">MYRKVIILIFYFISFSFFEVRSEENHAIFEEGFSEVNKGSKNEHTDQIFALNCPSNIIQSVTSACEKSVSWPAPTSDNTDVVEIISIPASGSLFRLGQTTVEVQGKNSSGDIIETCSFTVTLNLSNPYSYIFPDVQCAPSQTITLLNSCNRTVSWTEPTSPCSEITFTKTAVPGITQFNIGENEVFYRANLNGVEIASCSFTITLVDNIPPVFESCPSNITLDANEDCQAVADWTVPEASDNCGFAPNLTTNFEPGSIFPIGTTEVVYTATDEGGNTVECSFDVIVEDNTAPEFLNAPTEIRISANEICQATPTWTEISAVDNCSADVTINSNFSSGEIFDLGETVVEYTAEDEAGNVQTTSFNVIVEDDTAPALDAGTCPTNITVSAATNCEGIATWDAPTFSDNCNNFQISSSHDSGDAFPFGDTQVTYKATDASGNQSLCSFTVTVEDDTAPQILEQPDDIFISAANDACEASVTWDEIIAEDNCSEQLSIATNFNSGDLFPLGESVVEISVKDESDNETISSFKITVEDNTGPEVRNCPSDITVSAVANCQSSVNWIPPSFLDNCDSDVTLTSSHEPRAQFPVGITVVSYTATDNAGNTSTCSFNVIVEDDVAPLFTNCIADILLSANDDCEQIVEWVTPVVSDNCDPEVNLESDFTSGDSFPVGTTLVTYTAADEAGNTSVCSFNVVIEDKSAPLVSFCPDDLKISTAENCVGMAQWDEPVFEDCSNLDISSNWQLGDELPVGFTTIEYTATDENGLVATCSFEVEVLDQTVPEVLNCVEDITVSASDNCNAIVEWEEPTANDNCSTVIISSNYESGSSFPFGITTVEYEFTDEEGNSSFCIFDVNVIDESELIVSNCPENIVIRADNNTGTTAVTWEEPTATTACSDIVVNASHEPGSSFDVGTTIVRYNFTTEAGKSSECSFEVTVEPILLEINFNKLMTPNGDGNNDSWIISGIENFPDNEVIIVDRWGTEIFSAQGYNNEEVVWKGENRGGELVPRGTYYYFISVRNDQDGIQRKGFLEVLR</sequence>
<feature type="domain" description="HYR" evidence="2">
    <location>
        <begin position="853"/>
        <end position="935"/>
    </location>
</feature>
<keyword evidence="4" id="KW-1185">Reference proteome</keyword>
<keyword evidence="1" id="KW-0677">Repeat</keyword>
<dbReference type="Pfam" id="PF13585">
    <property type="entry name" value="CHU_C"/>
    <property type="match status" value="1"/>
</dbReference>
<feature type="domain" description="HYR" evidence="2">
    <location>
        <begin position="43"/>
        <end position="124"/>
    </location>
</feature>
<dbReference type="NCBIfam" id="TIGR04131">
    <property type="entry name" value="Bac_Flav_CTERM"/>
    <property type="match status" value="1"/>
</dbReference>
<dbReference type="OrthoDB" id="599464at2"/>
<dbReference type="AlphaFoldDB" id="A0A1X7IFK9"/>
<dbReference type="Proteomes" id="UP000193804">
    <property type="component" value="Unassembled WGS sequence"/>
</dbReference>
<feature type="domain" description="HYR" evidence="2">
    <location>
        <begin position="289"/>
        <end position="368"/>
    </location>
</feature>
<reference evidence="4" key="1">
    <citation type="submission" date="2017-04" db="EMBL/GenBank/DDBJ databases">
        <authorList>
            <person name="Varghese N."/>
            <person name="Submissions S."/>
        </authorList>
    </citation>
    <scope>NUCLEOTIDE SEQUENCE [LARGE SCALE GENOMIC DNA]</scope>
    <source>
        <strain evidence="4">DSM 4125</strain>
    </source>
</reference>
<dbReference type="Gene3D" id="2.60.40.10">
    <property type="entry name" value="Immunoglobulins"/>
    <property type="match status" value="2"/>
</dbReference>
<dbReference type="PANTHER" id="PTHR24273">
    <property type="entry name" value="FI04643P-RELATED"/>
    <property type="match status" value="1"/>
</dbReference>
<gene>
    <name evidence="3" type="ORF">SAMN05661096_00568</name>
</gene>
<name>A0A1X7IFK9_9BACT</name>
<accession>A0A1X7IFK9</accession>
<dbReference type="InterPro" id="IPR013783">
    <property type="entry name" value="Ig-like_fold"/>
</dbReference>
<dbReference type="InterPro" id="IPR003410">
    <property type="entry name" value="HYR_dom"/>
</dbReference>
<evidence type="ECO:0000256" key="1">
    <source>
        <dbReference type="ARBA" id="ARBA00022737"/>
    </source>
</evidence>
<proteinExistence type="predicted"/>
<feature type="domain" description="HYR" evidence="2">
    <location>
        <begin position="369"/>
        <end position="451"/>
    </location>
</feature>
<dbReference type="STRING" id="1028.SAMN05661096_00568"/>
<dbReference type="Pfam" id="PF02494">
    <property type="entry name" value="HYR"/>
    <property type="match status" value="11"/>
</dbReference>
<dbReference type="RefSeq" id="WP_085515567.1">
    <property type="nucleotide sequence ID" value="NZ_FXAW01000001.1"/>
</dbReference>
<evidence type="ECO:0000259" key="2">
    <source>
        <dbReference type="PROSITE" id="PS50825"/>
    </source>
</evidence>
<feature type="domain" description="HYR" evidence="2">
    <location>
        <begin position="775"/>
        <end position="852"/>
    </location>
</feature>
<feature type="domain" description="HYR" evidence="2">
    <location>
        <begin position="694"/>
        <end position="774"/>
    </location>
</feature>
<feature type="domain" description="HYR" evidence="2">
    <location>
        <begin position="206"/>
        <end position="288"/>
    </location>
</feature>
<protein>
    <submittedName>
        <fullName evidence="3">Gliding motility-associated C-terminal domain-containing protein</fullName>
    </submittedName>
</protein>
<feature type="domain" description="HYR" evidence="2">
    <location>
        <begin position="532"/>
        <end position="614"/>
    </location>
</feature>
<dbReference type="InterPro" id="IPR026341">
    <property type="entry name" value="T9SS_type_B"/>
</dbReference>
<feature type="domain" description="HYR" evidence="2">
    <location>
        <begin position="615"/>
        <end position="693"/>
    </location>
</feature>
<organism evidence="3 4">
    <name type="scientific">Marivirga sericea</name>
    <dbReference type="NCBI Taxonomy" id="1028"/>
    <lineage>
        <taxon>Bacteria</taxon>
        <taxon>Pseudomonadati</taxon>
        <taxon>Bacteroidota</taxon>
        <taxon>Cytophagia</taxon>
        <taxon>Cytophagales</taxon>
        <taxon>Marivirgaceae</taxon>
        <taxon>Marivirga</taxon>
    </lineage>
</organism>
<evidence type="ECO:0000313" key="3">
    <source>
        <dbReference type="EMBL" id="SMG13027.1"/>
    </source>
</evidence>